<evidence type="ECO:0000256" key="1">
    <source>
        <dbReference type="ARBA" id="ARBA00022801"/>
    </source>
</evidence>
<protein>
    <submittedName>
        <fullName evidence="3">Alpha/Beta hydrolase protein</fullName>
    </submittedName>
</protein>
<keyword evidence="1 3" id="KW-0378">Hydrolase</keyword>
<dbReference type="InterPro" id="IPR013094">
    <property type="entry name" value="AB_hydrolase_3"/>
</dbReference>
<evidence type="ECO:0000313" key="4">
    <source>
        <dbReference type="Proteomes" id="UP001303115"/>
    </source>
</evidence>
<dbReference type="GO" id="GO:0016787">
    <property type="term" value="F:hydrolase activity"/>
    <property type="evidence" value="ECO:0007669"/>
    <property type="project" value="UniProtKB-KW"/>
</dbReference>
<dbReference type="PANTHER" id="PTHR48081:SF8">
    <property type="entry name" value="ALPHA_BETA HYDROLASE FOLD-3 DOMAIN-CONTAINING PROTEIN-RELATED"/>
    <property type="match status" value="1"/>
</dbReference>
<keyword evidence="4" id="KW-1185">Reference proteome</keyword>
<dbReference type="AlphaFoldDB" id="A0AAN6SLI3"/>
<feature type="domain" description="Alpha/beta hydrolase fold-3" evidence="2">
    <location>
        <begin position="96"/>
        <end position="203"/>
    </location>
</feature>
<dbReference type="Proteomes" id="UP001303115">
    <property type="component" value="Unassembled WGS sequence"/>
</dbReference>
<dbReference type="PANTHER" id="PTHR48081">
    <property type="entry name" value="AB HYDROLASE SUPERFAMILY PROTEIN C4A8.06C"/>
    <property type="match status" value="1"/>
</dbReference>
<comment type="caution">
    <text evidence="3">The sequence shown here is derived from an EMBL/GenBank/DDBJ whole genome shotgun (WGS) entry which is preliminary data.</text>
</comment>
<dbReference type="InterPro" id="IPR029058">
    <property type="entry name" value="AB_hydrolase_fold"/>
</dbReference>
<evidence type="ECO:0000259" key="2">
    <source>
        <dbReference type="Pfam" id="PF07859"/>
    </source>
</evidence>
<accession>A0AAN6SLI3</accession>
<dbReference type="SUPFAM" id="SSF53474">
    <property type="entry name" value="alpha/beta-Hydrolases"/>
    <property type="match status" value="1"/>
</dbReference>
<sequence>MEAADLSETIQLVASRLPLSKRIKYAIISFLWSKLILKPMLYYSEAKKYFVSPGEKEPDLVKAYPARKSLAIRIFFPPSYKPSASSPKTTKLPTLITAHGGGFTVGEPHDNDSWNRAFAKRHGFLVVALNYHKAPASPFPTAIYDVEALIGCILSDSSLPVDTNRVAVAGWSAGGNLTLTASQLPSLQGKIHAAIPLYSLVDSVPRGEVKAKGRRYKPALGGFRAKDSDFNIFMIACEMDMMAHEAWRMACKLAGKRIPALDEPVGCGETVGKGKLMTKGDERFAWEETIEDGSRYKWLLVPDTIHGFDQDNIEGLTGDPVFMEDARIKTAKTIDLIGEWLLSGPLKADS</sequence>
<dbReference type="InterPro" id="IPR050300">
    <property type="entry name" value="GDXG_lipolytic_enzyme"/>
</dbReference>
<organism evidence="3 4">
    <name type="scientific">Parachaetomium inaequale</name>
    <dbReference type="NCBI Taxonomy" id="2588326"/>
    <lineage>
        <taxon>Eukaryota</taxon>
        <taxon>Fungi</taxon>
        <taxon>Dikarya</taxon>
        <taxon>Ascomycota</taxon>
        <taxon>Pezizomycotina</taxon>
        <taxon>Sordariomycetes</taxon>
        <taxon>Sordariomycetidae</taxon>
        <taxon>Sordariales</taxon>
        <taxon>Chaetomiaceae</taxon>
        <taxon>Parachaetomium</taxon>
    </lineage>
</organism>
<reference evidence="4" key="1">
    <citation type="journal article" date="2023" name="Mol. Phylogenet. Evol.">
        <title>Genome-scale phylogeny and comparative genomics of the fungal order Sordariales.</title>
        <authorList>
            <person name="Hensen N."/>
            <person name="Bonometti L."/>
            <person name="Westerberg I."/>
            <person name="Brannstrom I.O."/>
            <person name="Guillou S."/>
            <person name="Cros-Aarteil S."/>
            <person name="Calhoun S."/>
            <person name="Haridas S."/>
            <person name="Kuo A."/>
            <person name="Mondo S."/>
            <person name="Pangilinan J."/>
            <person name="Riley R."/>
            <person name="LaButti K."/>
            <person name="Andreopoulos B."/>
            <person name="Lipzen A."/>
            <person name="Chen C."/>
            <person name="Yan M."/>
            <person name="Daum C."/>
            <person name="Ng V."/>
            <person name="Clum A."/>
            <person name="Steindorff A."/>
            <person name="Ohm R.A."/>
            <person name="Martin F."/>
            <person name="Silar P."/>
            <person name="Natvig D.O."/>
            <person name="Lalanne C."/>
            <person name="Gautier V."/>
            <person name="Ament-Velasquez S.L."/>
            <person name="Kruys A."/>
            <person name="Hutchinson M.I."/>
            <person name="Powell A.J."/>
            <person name="Barry K."/>
            <person name="Miller A.N."/>
            <person name="Grigoriev I.V."/>
            <person name="Debuchy R."/>
            <person name="Gladieux P."/>
            <person name="Hiltunen Thoren M."/>
            <person name="Johannesson H."/>
        </authorList>
    </citation>
    <scope>NUCLEOTIDE SEQUENCE [LARGE SCALE GENOMIC DNA]</scope>
    <source>
        <strain evidence="4">CBS 284.82</strain>
    </source>
</reference>
<dbReference type="Gene3D" id="3.40.50.1820">
    <property type="entry name" value="alpha/beta hydrolase"/>
    <property type="match status" value="1"/>
</dbReference>
<gene>
    <name evidence="3" type="ORF">C8A01DRAFT_50485</name>
</gene>
<evidence type="ECO:0000313" key="3">
    <source>
        <dbReference type="EMBL" id="KAK4032801.1"/>
    </source>
</evidence>
<dbReference type="Pfam" id="PF07859">
    <property type="entry name" value="Abhydrolase_3"/>
    <property type="match status" value="1"/>
</dbReference>
<name>A0AAN6SLI3_9PEZI</name>
<dbReference type="EMBL" id="MU854574">
    <property type="protein sequence ID" value="KAK4032801.1"/>
    <property type="molecule type" value="Genomic_DNA"/>
</dbReference>
<proteinExistence type="predicted"/>